<dbReference type="PANTHER" id="PTHR32063:SF0">
    <property type="entry name" value="SWARMING MOTILITY PROTEIN SWRC"/>
    <property type="match status" value="1"/>
</dbReference>
<name>A0A937XA83_UNCEI</name>
<dbReference type="PANTHER" id="PTHR32063">
    <property type="match status" value="1"/>
</dbReference>
<dbReference type="Gene3D" id="1.20.1640.10">
    <property type="entry name" value="Multidrug efflux transporter AcrB transmembrane domain"/>
    <property type="match status" value="1"/>
</dbReference>
<sequence length="73" mass="7927">MGISERSMKRPVTVTMVTLAVVIFGLVALARLPLNLLPDISYPTLTIRTEYADSAPAEVEKLVTEPLEEAVSV</sequence>
<keyword evidence="1" id="KW-0812">Transmembrane</keyword>
<proteinExistence type="predicted"/>
<evidence type="ECO:0000313" key="3">
    <source>
        <dbReference type="Proteomes" id="UP000748308"/>
    </source>
</evidence>
<comment type="caution">
    <text evidence="2">The sequence shown here is derived from an EMBL/GenBank/DDBJ whole genome shotgun (WGS) entry which is preliminary data.</text>
</comment>
<gene>
    <name evidence="2" type="ORF">FJY75_05635</name>
</gene>
<dbReference type="GO" id="GO:0005886">
    <property type="term" value="C:plasma membrane"/>
    <property type="evidence" value="ECO:0007669"/>
    <property type="project" value="TreeGrafter"/>
</dbReference>
<feature type="transmembrane region" description="Helical" evidence="1">
    <location>
        <begin position="12"/>
        <end position="34"/>
    </location>
</feature>
<dbReference type="GO" id="GO:0042910">
    <property type="term" value="F:xenobiotic transmembrane transporter activity"/>
    <property type="evidence" value="ECO:0007669"/>
    <property type="project" value="TreeGrafter"/>
</dbReference>
<protein>
    <submittedName>
        <fullName evidence="2">Efflux RND transporter permease subunit</fullName>
    </submittedName>
</protein>
<evidence type="ECO:0000313" key="2">
    <source>
        <dbReference type="EMBL" id="MBM3317314.1"/>
    </source>
</evidence>
<dbReference type="InterPro" id="IPR001036">
    <property type="entry name" value="Acrflvin-R"/>
</dbReference>
<dbReference type="AlphaFoldDB" id="A0A937XA83"/>
<dbReference type="EMBL" id="VGIY01000105">
    <property type="protein sequence ID" value="MBM3317314.1"/>
    <property type="molecule type" value="Genomic_DNA"/>
</dbReference>
<reference evidence="2" key="1">
    <citation type="submission" date="2019-03" db="EMBL/GenBank/DDBJ databases">
        <title>Lake Tanganyika Metagenome-Assembled Genomes (MAGs).</title>
        <authorList>
            <person name="Tran P."/>
        </authorList>
    </citation>
    <scope>NUCLEOTIDE SEQUENCE</scope>
    <source>
        <strain evidence="2">M_DeepCast_400m_m2_100</strain>
    </source>
</reference>
<keyword evidence="1" id="KW-1133">Transmembrane helix</keyword>
<feature type="non-terminal residue" evidence="2">
    <location>
        <position position="73"/>
    </location>
</feature>
<dbReference type="Proteomes" id="UP000748308">
    <property type="component" value="Unassembled WGS sequence"/>
</dbReference>
<dbReference type="Gene3D" id="3.30.70.1430">
    <property type="entry name" value="Multidrug efflux transporter AcrB pore domain"/>
    <property type="match status" value="1"/>
</dbReference>
<accession>A0A937XA83</accession>
<dbReference type="Pfam" id="PF00873">
    <property type="entry name" value="ACR_tran"/>
    <property type="match status" value="1"/>
</dbReference>
<organism evidence="2 3">
    <name type="scientific">Eiseniibacteriota bacterium</name>
    <dbReference type="NCBI Taxonomy" id="2212470"/>
    <lineage>
        <taxon>Bacteria</taxon>
        <taxon>Candidatus Eiseniibacteriota</taxon>
    </lineage>
</organism>
<evidence type="ECO:0000256" key="1">
    <source>
        <dbReference type="SAM" id="Phobius"/>
    </source>
</evidence>
<keyword evidence="1" id="KW-0472">Membrane</keyword>
<dbReference type="PRINTS" id="PR00702">
    <property type="entry name" value="ACRIFLAVINRP"/>
</dbReference>